<proteinExistence type="predicted"/>
<keyword evidence="1" id="KW-0732">Signal</keyword>
<dbReference type="InterPro" id="IPR022562">
    <property type="entry name" value="DUF3466"/>
</dbReference>
<name>A0ABT9GNQ0_9GAMM</name>
<evidence type="ECO:0000313" key="2">
    <source>
        <dbReference type="EMBL" id="MDP4528586.1"/>
    </source>
</evidence>
<comment type="caution">
    <text evidence="2">The sequence shown here is derived from an EMBL/GenBank/DDBJ whole genome shotgun (WGS) entry which is preliminary data.</text>
</comment>
<accession>A0ABT9GNQ0</accession>
<dbReference type="Pfam" id="PF11949">
    <property type="entry name" value="DUF3466"/>
    <property type="match status" value="1"/>
</dbReference>
<gene>
    <name evidence="2" type="ORF">Q3O59_06025</name>
</gene>
<dbReference type="RefSeq" id="WP_305944712.1">
    <property type="nucleotide sequence ID" value="NZ_JAUZVY010000002.1"/>
</dbReference>
<dbReference type="EMBL" id="JAUZVY010000002">
    <property type="protein sequence ID" value="MDP4528586.1"/>
    <property type="molecule type" value="Genomic_DNA"/>
</dbReference>
<organism evidence="2 3">
    <name type="scientific">Alkalimonas delamerensis</name>
    <dbReference type="NCBI Taxonomy" id="265981"/>
    <lineage>
        <taxon>Bacteria</taxon>
        <taxon>Pseudomonadati</taxon>
        <taxon>Pseudomonadota</taxon>
        <taxon>Gammaproteobacteria</taxon>
        <taxon>Alkalimonas</taxon>
    </lineage>
</organism>
<feature type="chain" id="PRO_5046234587" evidence="1">
    <location>
        <begin position="22"/>
        <end position="610"/>
    </location>
</feature>
<protein>
    <submittedName>
        <fullName evidence="2">DUF3466 family protein</fullName>
    </submittedName>
</protein>
<reference evidence="2 3" key="1">
    <citation type="submission" date="2023-08" db="EMBL/GenBank/DDBJ databases">
        <authorList>
            <person name="Joshi A."/>
            <person name="Thite S."/>
        </authorList>
    </citation>
    <scope>NUCLEOTIDE SEQUENCE [LARGE SCALE GENOMIC DNA]</scope>
    <source>
        <strain evidence="2 3">1E1</strain>
    </source>
</reference>
<evidence type="ECO:0000256" key="1">
    <source>
        <dbReference type="SAM" id="SignalP"/>
    </source>
</evidence>
<sequence length="610" mass="67268">MKLSPISLALVPLLTAMSASAAVYQVVDLGEVVDARATYATSVNDQGVAVLNGRQLYSVDIDISTIDLDSDVLNNLFTEEQRAELDDGVLTAETHAILYNFLLEWPSAFTRRYPARDTQIANLVERYSFQPVSVTAAFIEQGQGVEPLRFRTTETEIGNDEQVVGQNNLGVQVGFATPPFEYVQFTRTTDPESVDEGDDIPEPTEHWIWQPNGAQRLGVVRVGDQRLTLTPVYAEFGGGSSAAWGISDEGLIIGNGSVGVSDNFRTAQERDCRGFSAPEINCYHFWHSLSSVSAPSYLLRAMTWQLQPDLSVSEPEILGFLGDKGSNEPHPETELTPVQYTSSAFAVNNNGIIVGQSTYSDSGDIVRVERCNPYTGCFTQQFIYQSQRASLFIDGQVLPVFAAEDRDWQQSVATNINNNDIVVGYAVPTRSISGQFPRRMFYYDISAQQMVFPEDLFVSANTHPRAINDQGIVVGRTEAIVASVKRQRAFKYNIAEDSFIDLNTLLECDSPYTLVDATSINNSNEILATAVTEVPLRNSFGEVLLDEDGNPRTEFQARAVKLNPVANGEPSDCGVEDELVYDRKSATGSLWSALGLGLLLLWRRRLQRNG</sequence>
<dbReference type="Proteomes" id="UP001236258">
    <property type="component" value="Unassembled WGS sequence"/>
</dbReference>
<feature type="signal peptide" evidence="1">
    <location>
        <begin position="1"/>
        <end position="21"/>
    </location>
</feature>
<evidence type="ECO:0000313" key="3">
    <source>
        <dbReference type="Proteomes" id="UP001236258"/>
    </source>
</evidence>
<keyword evidence="3" id="KW-1185">Reference proteome</keyword>